<evidence type="ECO:0000256" key="6">
    <source>
        <dbReference type="ARBA" id="ARBA00022833"/>
    </source>
</evidence>
<evidence type="ECO:0000256" key="1">
    <source>
        <dbReference type="ARBA" id="ARBA00004414"/>
    </source>
</evidence>
<evidence type="ECO:0000256" key="3">
    <source>
        <dbReference type="ARBA" id="ARBA00004630"/>
    </source>
</evidence>
<dbReference type="Pfam" id="PF10601">
    <property type="entry name" value="zf-LITAF-like"/>
    <property type="match status" value="2"/>
</dbReference>
<comment type="similarity">
    <text evidence="4">Belongs to the CDIP1/LITAF family.</text>
</comment>
<dbReference type="InterPro" id="IPR006629">
    <property type="entry name" value="LITAF"/>
</dbReference>
<dbReference type="SMART" id="SM00714">
    <property type="entry name" value="LITAF"/>
    <property type="match status" value="2"/>
</dbReference>
<feature type="compositionally biased region" description="Polar residues" evidence="8">
    <location>
        <begin position="13"/>
        <end position="27"/>
    </location>
</feature>
<evidence type="ECO:0000256" key="2">
    <source>
        <dbReference type="ARBA" id="ARBA00004481"/>
    </source>
</evidence>
<keyword evidence="5" id="KW-0479">Metal-binding</keyword>
<feature type="transmembrane region" description="Helical" evidence="9">
    <location>
        <begin position="142"/>
        <end position="162"/>
    </location>
</feature>
<dbReference type="Proteomes" id="UP000494256">
    <property type="component" value="Unassembled WGS sequence"/>
</dbReference>
<evidence type="ECO:0000256" key="5">
    <source>
        <dbReference type="ARBA" id="ARBA00022723"/>
    </source>
</evidence>
<evidence type="ECO:0000256" key="9">
    <source>
        <dbReference type="SAM" id="Phobius"/>
    </source>
</evidence>
<name>A0A8S1BCJ6_ARCPL</name>
<sequence>MSQPAGPPPYDATYSQGVKTDPVESQPQPQDLYVITSRMHLVEDDELIFTEKPAIVKCPTCKAIIKTRHVVKPAMRTHMCALILCCCGLWPCFAIPYCMPSCNNVEHFCPTCKSHLVQSLKRLQYELIVTKVERKATTKTHVIALLLCLFLCWPCVCVPYCVNSCQNADHYCPNCNSYLGTYQR</sequence>
<keyword evidence="9" id="KW-1133">Transmembrane helix</keyword>
<dbReference type="AlphaFoldDB" id="A0A8S1BCJ6"/>
<organism evidence="11 12">
    <name type="scientific">Arctia plantaginis</name>
    <name type="common">Wood tiger moth</name>
    <name type="synonym">Phalaena plantaginis</name>
    <dbReference type="NCBI Taxonomy" id="874455"/>
    <lineage>
        <taxon>Eukaryota</taxon>
        <taxon>Metazoa</taxon>
        <taxon>Ecdysozoa</taxon>
        <taxon>Arthropoda</taxon>
        <taxon>Hexapoda</taxon>
        <taxon>Insecta</taxon>
        <taxon>Pterygota</taxon>
        <taxon>Neoptera</taxon>
        <taxon>Endopterygota</taxon>
        <taxon>Lepidoptera</taxon>
        <taxon>Glossata</taxon>
        <taxon>Ditrysia</taxon>
        <taxon>Noctuoidea</taxon>
        <taxon>Erebidae</taxon>
        <taxon>Arctiinae</taxon>
        <taxon>Arctia</taxon>
    </lineage>
</organism>
<feature type="domain" description="LITAF" evidence="10">
    <location>
        <begin position="36"/>
        <end position="184"/>
    </location>
</feature>
<evidence type="ECO:0000256" key="8">
    <source>
        <dbReference type="SAM" id="MobiDB-lite"/>
    </source>
</evidence>
<dbReference type="InterPro" id="IPR037519">
    <property type="entry name" value="LITAF_fam"/>
</dbReference>
<evidence type="ECO:0000313" key="11">
    <source>
        <dbReference type="EMBL" id="CAB3256668.1"/>
    </source>
</evidence>
<comment type="subcellular location">
    <subcellularLocation>
        <location evidence="2">Endosome membrane</location>
        <topology evidence="2">Peripheral membrane protein</topology>
    </subcellularLocation>
    <subcellularLocation>
        <location evidence="1">Late endosome membrane</location>
    </subcellularLocation>
    <subcellularLocation>
        <location evidence="3">Lysosome membrane</location>
        <topology evidence="3">Peripheral membrane protein</topology>
        <orientation evidence="3">Cytoplasmic side</orientation>
    </subcellularLocation>
</comment>
<feature type="compositionally biased region" description="Pro residues" evidence="8">
    <location>
        <begin position="1"/>
        <end position="10"/>
    </location>
</feature>
<dbReference type="GO" id="GO:0005765">
    <property type="term" value="C:lysosomal membrane"/>
    <property type="evidence" value="ECO:0007669"/>
    <property type="project" value="UniProtKB-SubCell"/>
</dbReference>
<comment type="caution">
    <text evidence="11">The sequence shown here is derived from an EMBL/GenBank/DDBJ whole genome shotgun (WGS) entry which is preliminary data.</text>
</comment>
<evidence type="ECO:0000259" key="10">
    <source>
        <dbReference type="PROSITE" id="PS51837"/>
    </source>
</evidence>
<accession>A0A8S1BCJ6</accession>
<keyword evidence="6" id="KW-0862">Zinc</keyword>
<dbReference type="PROSITE" id="PS51837">
    <property type="entry name" value="LITAF"/>
    <property type="match status" value="1"/>
</dbReference>
<keyword evidence="7 9" id="KW-0472">Membrane</keyword>
<dbReference type="PANTHER" id="PTHR23292:SF6">
    <property type="entry name" value="FI16602P1-RELATED"/>
    <property type="match status" value="1"/>
</dbReference>
<dbReference type="OrthoDB" id="2019940at2759"/>
<evidence type="ECO:0000313" key="12">
    <source>
        <dbReference type="Proteomes" id="UP000494256"/>
    </source>
</evidence>
<protein>
    <recommendedName>
        <fullName evidence="10">LITAF domain-containing protein</fullName>
    </recommendedName>
</protein>
<dbReference type="GO" id="GO:0031902">
    <property type="term" value="C:late endosome membrane"/>
    <property type="evidence" value="ECO:0007669"/>
    <property type="project" value="UniProtKB-SubCell"/>
</dbReference>
<proteinExistence type="inferred from homology"/>
<gene>
    <name evidence="11" type="ORF">APLA_LOCUS15691</name>
</gene>
<dbReference type="PANTHER" id="PTHR23292">
    <property type="entry name" value="LIPOPOLYSACCHARIDE-INDUCED TUMOR NECROSIS FACTOR-ALPHA FACTOR"/>
    <property type="match status" value="1"/>
</dbReference>
<dbReference type="GO" id="GO:0008270">
    <property type="term" value="F:zinc ion binding"/>
    <property type="evidence" value="ECO:0007669"/>
    <property type="project" value="TreeGrafter"/>
</dbReference>
<evidence type="ECO:0000256" key="7">
    <source>
        <dbReference type="ARBA" id="ARBA00023136"/>
    </source>
</evidence>
<keyword evidence="9" id="KW-0812">Transmembrane</keyword>
<dbReference type="EMBL" id="CADEBD010000494">
    <property type="protein sequence ID" value="CAB3256668.1"/>
    <property type="molecule type" value="Genomic_DNA"/>
</dbReference>
<feature type="region of interest" description="Disordered" evidence="8">
    <location>
        <begin position="1"/>
        <end position="27"/>
    </location>
</feature>
<evidence type="ECO:0000256" key="4">
    <source>
        <dbReference type="ARBA" id="ARBA00005975"/>
    </source>
</evidence>
<reference evidence="11 12" key="1">
    <citation type="submission" date="2020-04" db="EMBL/GenBank/DDBJ databases">
        <authorList>
            <person name="Wallbank WR R."/>
            <person name="Pardo Diaz C."/>
            <person name="Kozak K."/>
            <person name="Martin S."/>
            <person name="Jiggins C."/>
            <person name="Moest M."/>
            <person name="Warren A I."/>
            <person name="Byers J.R.P. K."/>
            <person name="Montejo-Kovacevich G."/>
            <person name="Yen C E."/>
        </authorList>
    </citation>
    <scope>NUCLEOTIDE SEQUENCE [LARGE SCALE GENOMIC DNA]</scope>
</reference>